<dbReference type="InterPro" id="IPR003594">
    <property type="entry name" value="HATPase_dom"/>
</dbReference>
<dbReference type="InterPro" id="IPR005467">
    <property type="entry name" value="His_kinase_dom"/>
</dbReference>
<dbReference type="PANTHER" id="PTHR43395:SF1">
    <property type="entry name" value="CHEMOTAXIS PROTEIN CHEA"/>
    <property type="match status" value="1"/>
</dbReference>
<dbReference type="PROSITE" id="PS50109">
    <property type="entry name" value="HIS_KIN"/>
    <property type="match status" value="1"/>
</dbReference>
<feature type="domain" description="CheW-like" evidence="11">
    <location>
        <begin position="518"/>
        <end position="646"/>
    </location>
</feature>
<dbReference type="EMBL" id="VTOU01000001">
    <property type="protein sequence ID" value="TZG28714.1"/>
    <property type="molecule type" value="Genomic_DNA"/>
</dbReference>
<dbReference type="EC" id="2.7.13.3" evidence="2"/>
<dbReference type="CDD" id="cd00088">
    <property type="entry name" value="HPT"/>
    <property type="match status" value="1"/>
</dbReference>
<accession>A0A5D9CAA8</accession>
<evidence type="ECO:0000259" key="12">
    <source>
        <dbReference type="PROSITE" id="PS50894"/>
    </source>
</evidence>
<dbReference type="Gene3D" id="3.30.565.10">
    <property type="entry name" value="Histidine kinase-like ATPase, C-terminal domain"/>
    <property type="match status" value="1"/>
</dbReference>
<dbReference type="PROSITE" id="PS50894">
    <property type="entry name" value="HPT"/>
    <property type="match status" value="1"/>
</dbReference>
<keyword evidence="4 9" id="KW-0597">Phosphoprotein</keyword>
<dbReference type="PANTHER" id="PTHR43395">
    <property type="entry name" value="SENSOR HISTIDINE KINASE CHEA"/>
    <property type="match status" value="1"/>
</dbReference>
<keyword evidence="5" id="KW-0808">Transferase</keyword>
<dbReference type="Gene3D" id="2.30.30.40">
    <property type="entry name" value="SH3 Domains"/>
    <property type="match status" value="1"/>
</dbReference>
<evidence type="ECO:0000256" key="2">
    <source>
        <dbReference type="ARBA" id="ARBA00012438"/>
    </source>
</evidence>
<keyword evidence="14" id="KW-1185">Reference proteome</keyword>
<dbReference type="SMART" id="SM00073">
    <property type="entry name" value="HPT"/>
    <property type="match status" value="1"/>
</dbReference>
<feature type="domain" description="Histidine kinase" evidence="10">
    <location>
        <begin position="277"/>
        <end position="516"/>
    </location>
</feature>
<protein>
    <recommendedName>
        <fullName evidence="3">Chemotaxis protein CheA</fullName>
        <ecNumber evidence="2">2.7.13.3</ecNumber>
    </recommendedName>
</protein>
<evidence type="ECO:0000256" key="3">
    <source>
        <dbReference type="ARBA" id="ARBA00021495"/>
    </source>
</evidence>
<dbReference type="Gene3D" id="1.20.120.160">
    <property type="entry name" value="HPT domain"/>
    <property type="match status" value="1"/>
</dbReference>
<dbReference type="InterPro" id="IPR008207">
    <property type="entry name" value="Sig_transdc_His_kin_Hpt_dom"/>
</dbReference>
<keyword evidence="7" id="KW-0902">Two-component regulatory system</keyword>
<evidence type="ECO:0000259" key="11">
    <source>
        <dbReference type="PROSITE" id="PS50851"/>
    </source>
</evidence>
<dbReference type="SMART" id="SM00260">
    <property type="entry name" value="CheW"/>
    <property type="match status" value="1"/>
</dbReference>
<dbReference type="Pfam" id="PF02518">
    <property type="entry name" value="HATPase_c"/>
    <property type="match status" value="1"/>
</dbReference>
<dbReference type="SUPFAM" id="SSF50341">
    <property type="entry name" value="CheW-like"/>
    <property type="match status" value="1"/>
</dbReference>
<dbReference type="InterPro" id="IPR051315">
    <property type="entry name" value="Bact_Chemotaxis_CheA"/>
</dbReference>
<evidence type="ECO:0000256" key="4">
    <source>
        <dbReference type="ARBA" id="ARBA00022553"/>
    </source>
</evidence>
<dbReference type="SMART" id="SM00387">
    <property type="entry name" value="HATPase_c"/>
    <property type="match status" value="1"/>
</dbReference>
<gene>
    <name evidence="13" type="ORF">FYJ91_00770</name>
</gene>
<organism evidence="13 14">
    <name type="scientific">Sphingomonas montanisoli</name>
    <dbReference type="NCBI Taxonomy" id="2606412"/>
    <lineage>
        <taxon>Bacteria</taxon>
        <taxon>Pseudomonadati</taxon>
        <taxon>Pseudomonadota</taxon>
        <taxon>Alphaproteobacteria</taxon>
        <taxon>Sphingomonadales</taxon>
        <taxon>Sphingomonadaceae</taxon>
        <taxon>Sphingomonas</taxon>
    </lineage>
</organism>
<feature type="domain" description="HPt" evidence="12">
    <location>
        <begin position="1"/>
        <end position="104"/>
    </location>
</feature>
<dbReference type="Pfam" id="PF01584">
    <property type="entry name" value="CheW"/>
    <property type="match status" value="1"/>
</dbReference>
<evidence type="ECO:0000256" key="8">
    <source>
        <dbReference type="ARBA" id="ARBA00035100"/>
    </source>
</evidence>
<comment type="caution">
    <text evidence="13">The sequence shown here is derived from an EMBL/GenBank/DDBJ whole genome shotgun (WGS) entry which is preliminary data.</text>
</comment>
<dbReference type="SUPFAM" id="SSF47226">
    <property type="entry name" value="Histidine-containing phosphotransfer domain, HPT domain"/>
    <property type="match status" value="1"/>
</dbReference>
<dbReference type="InterPro" id="IPR004358">
    <property type="entry name" value="Sig_transdc_His_kin-like_C"/>
</dbReference>
<evidence type="ECO:0000313" key="13">
    <source>
        <dbReference type="EMBL" id="TZG28714.1"/>
    </source>
</evidence>
<evidence type="ECO:0000256" key="7">
    <source>
        <dbReference type="ARBA" id="ARBA00023012"/>
    </source>
</evidence>
<dbReference type="AlphaFoldDB" id="A0A5D9CAA8"/>
<dbReference type="PROSITE" id="PS50851">
    <property type="entry name" value="CHEW"/>
    <property type="match status" value="1"/>
</dbReference>
<sequence>MDELLSQFLIEGRDLVAEAQEALVALSRDPASLAAIDSLFRATHTLKGSVALFDMAPAERLLHAAEARLADVRKGKVPLDPATRDGLVAIIDQTDRWIDAMETRGAIDSDAEAATHRLVALLDSTVTPKGGITDAGENAEPDWLTTLRGRSDFADVDMASARTAFRYTPDPDCFFRGEDPLAIVSGVPALLALAILPADGAWPALADCEPFRCISILEGVAAADADQVRAAFRLVPDQIRIAALAGEATAVPTDQGIRAEPTTSLRIDAARLDKLADQSGELGVAIRALGPLIEKLRASDPLLAAAFTAVEDEIGRTAGAIQRSIAGVRLVSLEPVLRRLPRLAREAAASIGKTIRFSLDGDTVQVDKQIADQLFEPLLHLVRNAIDHGIEPADVRAAQAKPNEGRIALSVVQDGDSVVLTLTDDGRGIDPHAIRTAAVSKGLIDADRAESLGDADALRLIFLPGFSTVATATNLSGRGVGMDAVRTSVERLAGAVAIDSVVGEGTTITLRLPASAIVTPLLIVEVGDQTMGLRLDHILETTRIEASAIQRIGPGHACVLRDQTVPVLDLAVLLGLGETQDAKARLVITDAGAGRTALRVAGFGERFDAVIREAGGLLNAVPSIAGTTMLADGSVLLVLDLPEILA</sequence>
<reference evidence="13 14" key="1">
    <citation type="submission" date="2019-08" db="EMBL/GenBank/DDBJ databases">
        <authorList>
            <person name="Wang G."/>
            <person name="Xu Z."/>
        </authorList>
    </citation>
    <scope>NUCLEOTIDE SEQUENCE [LARGE SCALE GENOMIC DNA]</scope>
    <source>
        <strain evidence="13 14">ZX</strain>
    </source>
</reference>
<dbReference type="SUPFAM" id="SSF55874">
    <property type="entry name" value="ATPase domain of HSP90 chaperone/DNA topoisomerase II/histidine kinase"/>
    <property type="match status" value="1"/>
</dbReference>
<dbReference type="InterPro" id="IPR036641">
    <property type="entry name" value="HPT_dom_sf"/>
</dbReference>
<dbReference type="GO" id="GO:0006935">
    <property type="term" value="P:chemotaxis"/>
    <property type="evidence" value="ECO:0007669"/>
    <property type="project" value="InterPro"/>
</dbReference>
<comment type="function">
    <text evidence="8">Involved in the transmission of sensory signals from the chemoreceptors to the flagellar motors. CheA is autophosphorylated; it can transfer its phosphate group to either CheB or CheY.</text>
</comment>
<dbReference type="InterPro" id="IPR002545">
    <property type="entry name" value="CheW-lke_dom"/>
</dbReference>
<dbReference type="Proteomes" id="UP000322077">
    <property type="component" value="Unassembled WGS sequence"/>
</dbReference>
<proteinExistence type="predicted"/>
<keyword evidence="6" id="KW-0418">Kinase</keyword>
<name>A0A5D9CAA8_9SPHN</name>
<dbReference type="InterPro" id="IPR036061">
    <property type="entry name" value="CheW-like_dom_sf"/>
</dbReference>
<dbReference type="InterPro" id="IPR036890">
    <property type="entry name" value="HATPase_C_sf"/>
</dbReference>
<dbReference type="RefSeq" id="WP_149520380.1">
    <property type="nucleotide sequence ID" value="NZ_VTOU01000001.1"/>
</dbReference>
<dbReference type="GO" id="GO:0000155">
    <property type="term" value="F:phosphorelay sensor kinase activity"/>
    <property type="evidence" value="ECO:0007669"/>
    <property type="project" value="UniProtKB-ARBA"/>
</dbReference>
<dbReference type="PRINTS" id="PR00344">
    <property type="entry name" value="BCTRLSENSOR"/>
</dbReference>
<evidence type="ECO:0000256" key="1">
    <source>
        <dbReference type="ARBA" id="ARBA00000085"/>
    </source>
</evidence>
<evidence type="ECO:0000256" key="9">
    <source>
        <dbReference type="PROSITE-ProRule" id="PRU00110"/>
    </source>
</evidence>
<dbReference type="Pfam" id="PF01627">
    <property type="entry name" value="Hpt"/>
    <property type="match status" value="1"/>
</dbReference>
<evidence type="ECO:0000313" key="14">
    <source>
        <dbReference type="Proteomes" id="UP000322077"/>
    </source>
</evidence>
<evidence type="ECO:0000259" key="10">
    <source>
        <dbReference type="PROSITE" id="PS50109"/>
    </source>
</evidence>
<evidence type="ECO:0000256" key="5">
    <source>
        <dbReference type="ARBA" id="ARBA00022679"/>
    </source>
</evidence>
<feature type="modified residue" description="Phosphohistidine" evidence="9">
    <location>
        <position position="44"/>
    </location>
</feature>
<dbReference type="FunFam" id="3.30.565.10:FF:000016">
    <property type="entry name" value="Chemotaxis protein CheA, putative"/>
    <property type="match status" value="1"/>
</dbReference>
<evidence type="ECO:0000256" key="6">
    <source>
        <dbReference type="ARBA" id="ARBA00022777"/>
    </source>
</evidence>
<comment type="catalytic activity">
    <reaction evidence="1">
        <text>ATP + protein L-histidine = ADP + protein N-phospho-L-histidine.</text>
        <dbReference type="EC" id="2.7.13.3"/>
    </reaction>
</comment>